<name>A0A811QSM9_9POAL</name>
<evidence type="ECO:0000313" key="3">
    <source>
        <dbReference type="Proteomes" id="UP000604825"/>
    </source>
</evidence>
<evidence type="ECO:0000256" key="1">
    <source>
        <dbReference type="SAM" id="MobiDB-lite"/>
    </source>
</evidence>
<protein>
    <submittedName>
        <fullName evidence="2">Uncharacterized protein</fullName>
    </submittedName>
</protein>
<dbReference type="Proteomes" id="UP000604825">
    <property type="component" value="Unassembled WGS sequence"/>
</dbReference>
<reference evidence="2" key="1">
    <citation type="submission" date="2020-10" db="EMBL/GenBank/DDBJ databases">
        <authorList>
            <person name="Han B."/>
            <person name="Lu T."/>
            <person name="Zhao Q."/>
            <person name="Huang X."/>
            <person name="Zhao Y."/>
        </authorList>
    </citation>
    <scope>NUCLEOTIDE SEQUENCE</scope>
</reference>
<proteinExistence type="predicted"/>
<keyword evidence="3" id="KW-1185">Reference proteome</keyword>
<feature type="region of interest" description="Disordered" evidence="1">
    <location>
        <begin position="1"/>
        <end position="86"/>
    </location>
</feature>
<dbReference type="EMBL" id="CAJGYO010000011">
    <property type="protein sequence ID" value="CAD6259181.1"/>
    <property type="molecule type" value="Genomic_DNA"/>
</dbReference>
<organism evidence="2 3">
    <name type="scientific">Miscanthus lutarioriparius</name>
    <dbReference type="NCBI Taxonomy" id="422564"/>
    <lineage>
        <taxon>Eukaryota</taxon>
        <taxon>Viridiplantae</taxon>
        <taxon>Streptophyta</taxon>
        <taxon>Embryophyta</taxon>
        <taxon>Tracheophyta</taxon>
        <taxon>Spermatophyta</taxon>
        <taxon>Magnoliopsida</taxon>
        <taxon>Liliopsida</taxon>
        <taxon>Poales</taxon>
        <taxon>Poaceae</taxon>
        <taxon>PACMAD clade</taxon>
        <taxon>Panicoideae</taxon>
        <taxon>Andropogonodae</taxon>
        <taxon>Andropogoneae</taxon>
        <taxon>Saccharinae</taxon>
        <taxon>Miscanthus</taxon>
    </lineage>
</organism>
<dbReference type="AlphaFoldDB" id="A0A811QSM9"/>
<comment type="caution">
    <text evidence="2">The sequence shown here is derived from an EMBL/GenBank/DDBJ whole genome shotgun (WGS) entry which is preliminary data.</text>
</comment>
<evidence type="ECO:0000313" key="2">
    <source>
        <dbReference type="EMBL" id="CAD6259181.1"/>
    </source>
</evidence>
<gene>
    <name evidence="2" type="ORF">NCGR_LOCUS42622</name>
</gene>
<accession>A0A811QSM9</accession>
<sequence length="166" mass="17177">MEFAAVTTASEVVVRGDAEGQRGCCGPAERRPEQRTTARGRREPRRGSTAGPRGSNRQRRPGTAAETVVEQAHEGDGAWKPQAGADPRTAGVLARGMAQPWRAAACRGGVGLRWCDCGRTATDEQCALAGKEEGGARAVARARRSLNGGAKGRAGGMALLAQAGKG</sequence>